<dbReference type="AlphaFoldDB" id="A0A660E4H1"/>
<evidence type="ECO:0000313" key="2">
    <source>
        <dbReference type="Proteomes" id="UP000289996"/>
    </source>
</evidence>
<sequence>MVILIKLPVTQVYEIIKANKSSWIDGLYPENIPNIVDKSGSKTLVLITSVSEPLSGYKNDTFSEISASIQVQIFFSKTISINVLDAQLELMNLLDANGWIIATRYPNVVDPDTEQVTATFSVFKKIKIKRGN</sequence>
<dbReference type="InterPro" id="IPR008524">
    <property type="entry name" value="DUF806"/>
</dbReference>
<dbReference type="Proteomes" id="UP000289996">
    <property type="component" value="Unassembled WGS sequence"/>
</dbReference>
<organism evidence="1 2">
    <name type="scientific">Lactiplantibacillus mudanjiangensis</name>
    <dbReference type="NCBI Taxonomy" id="1296538"/>
    <lineage>
        <taxon>Bacteria</taxon>
        <taxon>Bacillati</taxon>
        <taxon>Bacillota</taxon>
        <taxon>Bacilli</taxon>
        <taxon>Lactobacillales</taxon>
        <taxon>Lactobacillaceae</taxon>
        <taxon>Lactiplantibacillus</taxon>
    </lineage>
</organism>
<name>A0A660E4H1_9LACO</name>
<evidence type="ECO:0008006" key="3">
    <source>
        <dbReference type="Google" id="ProtNLM"/>
    </source>
</evidence>
<gene>
    <name evidence="1" type="ORF">MUDAN_MDHGFNIF_01765</name>
</gene>
<reference evidence="1 2" key="1">
    <citation type="submission" date="2018-11" db="EMBL/GenBank/DDBJ databases">
        <authorList>
            <person name="Wuyts S."/>
        </authorList>
    </citation>
    <scope>NUCLEOTIDE SEQUENCE [LARGE SCALE GENOMIC DNA]</scope>
    <source>
        <strain evidence="1">Lactobacillus mudanjiangensis AMBF249</strain>
    </source>
</reference>
<protein>
    <recommendedName>
        <fullName evidence="3">DUF806 family protein</fullName>
    </recommendedName>
</protein>
<proteinExistence type="predicted"/>
<dbReference type="Pfam" id="PF05657">
    <property type="entry name" value="DUF806"/>
    <property type="match status" value="1"/>
</dbReference>
<evidence type="ECO:0000313" key="1">
    <source>
        <dbReference type="EMBL" id="VDG30212.1"/>
    </source>
</evidence>
<accession>A0A660E4H1</accession>
<keyword evidence="2" id="KW-1185">Reference proteome</keyword>
<dbReference type="EMBL" id="UYIG01000174">
    <property type="protein sequence ID" value="VDG30212.1"/>
    <property type="molecule type" value="Genomic_DNA"/>
</dbReference>